<protein>
    <submittedName>
        <fullName evidence="12">Zinc transporter ZntB</fullName>
    </submittedName>
</protein>
<evidence type="ECO:0000313" key="12">
    <source>
        <dbReference type="EMBL" id="TKB50519.1"/>
    </source>
</evidence>
<evidence type="ECO:0000256" key="11">
    <source>
        <dbReference type="SAM" id="Phobius"/>
    </source>
</evidence>
<evidence type="ECO:0000256" key="2">
    <source>
        <dbReference type="ARBA" id="ARBA00009765"/>
    </source>
</evidence>
<organism evidence="12 13">
    <name type="scientific">Ferrimonas sediminicola</name>
    <dbReference type="NCBI Taxonomy" id="2569538"/>
    <lineage>
        <taxon>Bacteria</taxon>
        <taxon>Pseudomonadati</taxon>
        <taxon>Pseudomonadota</taxon>
        <taxon>Gammaproteobacteria</taxon>
        <taxon>Alteromonadales</taxon>
        <taxon>Ferrimonadaceae</taxon>
        <taxon>Ferrimonas</taxon>
    </lineage>
</organism>
<dbReference type="GO" id="GO:0005886">
    <property type="term" value="C:plasma membrane"/>
    <property type="evidence" value="ECO:0007669"/>
    <property type="project" value="UniProtKB-SubCell"/>
</dbReference>
<dbReference type="EMBL" id="SWCI01000002">
    <property type="protein sequence ID" value="TKB50519.1"/>
    <property type="molecule type" value="Genomic_DNA"/>
</dbReference>
<dbReference type="Pfam" id="PF01544">
    <property type="entry name" value="CorA"/>
    <property type="match status" value="1"/>
</dbReference>
<dbReference type="OrthoDB" id="9803484at2"/>
<dbReference type="PANTHER" id="PTHR46494:SF3">
    <property type="entry name" value="ZINC TRANSPORT PROTEIN ZNTB"/>
    <property type="match status" value="1"/>
</dbReference>
<feature type="transmembrane region" description="Helical" evidence="11">
    <location>
        <begin position="298"/>
        <end position="318"/>
    </location>
</feature>
<evidence type="ECO:0000256" key="5">
    <source>
        <dbReference type="ARBA" id="ARBA00022519"/>
    </source>
</evidence>
<reference evidence="12 13" key="1">
    <citation type="submission" date="2019-04" db="EMBL/GenBank/DDBJ databases">
        <authorList>
            <person name="Hwang J.C."/>
        </authorList>
    </citation>
    <scope>NUCLEOTIDE SEQUENCE [LARGE SCALE GENOMIC DNA]</scope>
    <source>
        <strain evidence="12 13">IMCC35001</strain>
    </source>
</reference>
<keyword evidence="5" id="KW-0997">Cell inner membrane</keyword>
<evidence type="ECO:0000256" key="1">
    <source>
        <dbReference type="ARBA" id="ARBA00004651"/>
    </source>
</evidence>
<dbReference type="SUPFAM" id="SSF144083">
    <property type="entry name" value="Magnesium transport protein CorA, transmembrane region"/>
    <property type="match status" value="1"/>
</dbReference>
<name>A0A4U1BJ12_9GAMM</name>
<keyword evidence="10 11" id="KW-0472">Membrane</keyword>
<dbReference type="Gene3D" id="3.30.460.20">
    <property type="entry name" value="CorA soluble domain-like"/>
    <property type="match status" value="1"/>
</dbReference>
<keyword evidence="8 11" id="KW-1133">Transmembrane helix</keyword>
<dbReference type="InterPro" id="IPR045861">
    <property type="entry name" value="CorA_cytoplasmic_dom"/>
</dbReference>
<dbReference type="Gene3D" id="1.20.58.340">
    <property type="entry name" value="Magnesium transport protein CorA, transmembrane region"/>
    <property type="match status" value="2"/>
</dbReference>
<comment type="similarity">
    <text evidence="2">Belongs to the CorA metal ion transporter (MIT) (TC 1.A.35) family.</text>
</comment>
<dbReference type="InterPro" id="IPR045863">
    <property type="entry name" value="CorA_TM1_TM2"/>
</dbReference>
<dbReference type="GO" id="GO:0015095">
    <property type="term" value="F:magnesium ion transmembrane transporter activity"/>
    <property type="evidence" value="ECO:0007669"/>
    <property type="project" value="TreeGrafter"/>
</dbReference>
<keyword evidence="4" id="KW-1003">Cell membrane</keyword>
<feature type="transmembrane region" description="Helical" evidence="11">
    <location>
        <begin position="264"/>
        <end position="286"/>
    </location>
</feature>
<sequence>MKDSQGLIIGRRFDGQGGAQPLALADADDWGAGEESVWLHFDYTDEGARGWIEHHSGLERVAVDALLSEGSRPRATLLTDGLLLNLRGVNLSPGSDPEDMVGIRLWTDGRRILTTRKRQLLSVRDVADRWEQGDGPRNVGEFLVLLTGRLMARMQGTIDQTEELIDEIEEQMLSGAPPVLRSQIASVRRTVISLRRYLSPQREALQQLQTLRIVWLNQEDRQALREVADHLSRFIEGLDSVRERAVVAQEEQNNRLSEKMNKRMYVLSLVAAIFLPLGFLTGLLGVNVGGIPGANFRFSFWIFCGLLTALVGLQWWLFKRNRWL</sequence>
<keyword evidence="3" id="KW-0813">Transport</keyword>
<accession>A0A4U1BJ12</accession>
<gene>
    <name evidence="12" type="ORF">FCL40_05045</name>
</gene>
<proteinExistence type="inferred from homology"/>
<evidence type="ECO:0000256" key="9">
    <source>
        <dbReference type="ARBA" id="ARBA00023065"/>
    </source>
</evidence>
<dbReference type="AlphaFoldDB" id="A0A4U1BJ12"/>
<keyword evidence="9" id="KW-0406">Ion transport</keyword>
<evidence type="ECO:0000256" key="6">
    <source>
        <dbReference type="ARBA" id="ARBA00022692"/>
    </source>
</evidence>
<evidence type="ECO:0000256" key="3">
    <source>
        <dbReference type="ARBA" id="ARBA00022448"/>
    </source>
</evidence>
<dbReference type="CDD" id="cd12833">
    <property type="entry name" value="ZntB-like_1"/>
    <property type="match status" value="1"/>
</dbReference>
<comment type="caution">
    <text evidence="12">The sequence shown here is derived from an EMBL/GenBank/DDBJ whole genome shotgun (WGS) entry which is preliminary data.</text>
</comment>
<dbReference type="InterPro" id="IPR002523">
    <property type="entry name" value="MgTranspt_CorA/ZnTranspt_ZntB"/>
</dbReference>
<dbReference type="RefSeq" id="WP_136851967.1">
    <property type="nucleotide sequence ID" value="NZ_SWCI01000002.1"/>
</dbReference>
<dbReference type="GO" id="GO:0050897">
    <property type="term" value="F:cobalt ion binding"/>
    <property type="evidence" value="ECO:0007669"/>
    <property type="project" value="TreeGrafter"/>
</dbReference>
<keyword evidence="13" id="KW-1185">Reference proteome</keyword>
<dbReference type="GO" id="GO:0015087">
    <property type="term" value="F:cobalt ion transmembrane transporter activity"/>
    <property type="evidence" value="ECO:0007669"/>
    <property type="project" value="TreeGrafter"/>
</dbReference>
<keyword evidence="6 11" id="KW-0812">Transmembrane</keyword>
<dbReference type="Proteomes" id="UP000305674">
    <property type="component" value="Unassembled WGS sequence"/>
</dbReference>
<comment type="subcellular location">
    <subcellularLocation>
        <location evidence="1">Cell membrane</location>
        <topology evidence="1">Multi-pass membrane protein</topology>
    </subcellularLocation>
</comment>
<dbReference type="SUPFAM" id="SSF143865">
    <property type="entry name" value="CorA soluble domain-like"/>
    <property type="match status" value="1"/>
</dbReference>
<evidence type="ECO:0000313" key="13">
    <source>
        <dbReference type="Proteomes" id="UP000305674"/>
    </source>
</evidence>
<dbReference type="PANTHER" id="PTHR46494">
    <property type="entry name" value="CORA FAMILY METAL ION TRANSPORTER (EUROFUNG)"/>
    <property type="match status" value="1"/>
</dbReference>
<keyword evidence="7" id="KW-0862">Zinc</keyword>
<evidence type="ECO:0000256" key="10">
    <source>
        <dbReference type="ARBA" id="ARBA00023136"/>
    </source>
</evidence>
<evidence type="ECO:0000256" key="8">
    <source>
        <dbReference type="ARBA" id="ARBA00022989"/>
    </source>
</evidence>
<evidence type="ECO:0000256" key="4">
    <source>
        <dbReference type="ARBA" id="ARBA00022475"/>
    </source>
</evidence>
<evidence type="ECO:0000256" key="7">
    <source>
        <dbReference type="ARBA" id="ARBA00022833"/>
    </source>
</evidence>
<dbReference type="GO" id="GO:0000287">
    <property type="term" value="F:magnesium ion binding"/>
    <property type="evidence" value="ECO:0007669"/>
    <property type="project" value="TreeGrafter"/>
</dbReference>